<dbReference type="RefSeq" id="WP_319010855.1">
    <property type="nucleotide sequence ID" value="NZ_JAWJZF010000393.1"/>
</dbReference>
<organism evidence="1 2">
    <name type="scientific">Streptomyces roseolus</name>
    <dbReference type="NCBI Taxonomy" id="67358"/>
    <lineage>
        <taxon>Bacteria</taxon>
        <taxon>Bacillati</taxon>
        <taxon>Actinomycetota</taxon>
        <taxon>Actinomycetes</taxon>
        <taxon>Kitasatosporales</taxon>
        <taxon>Streptomycetaceae</taxon>
        <taxon>Streptomyces</taxon>
    </lineage>
</organism>
<evidence type="ECO:0000313" key="2">
    <source>
        <dbReference type="Proteomes" id="UP001278571"/>
    </source>
</evidence>
<sequence length="361" mass="40104">MRSRRQLDVASEEFNAEVARLDPLHLDADLRRLPKLNETADVDALTRVLGEALPTEERVAGFTLPECLAAMRDLGMYLGSLKRHGVVAFDVLPDAGVPFELLGRRTRLIPRDTVYHYTSWNPPGERERLYTGHAMERGLIGAVRTCVPELARALEAGRSLCAADPRRSGHDDDWACLVACLGAVDATMKRVLLGVSPEFFARELRPYFEDVRVAGRLYMGPAAAHIPLFLVDVLLWASDRGGAEYLAFCDEVAAHTLPDWRDRYAEWRASPSLASRYAEALEDSLSPDETRHVQAGARALREALRTLASFRGKHLVMARRAYQEELRLYELGSGGGSTELLDEILALTRQNHAAFGPTAAR</sequence>
<dbReference type="InterPro" id="IPR037217">
    <property type="entry name" value="Trp/Indoleamine_2_3_dOase-like"/>
</dbReference>
<dbReference type="EMBL" id="JAWJZF010000393">
    <property type="protein sequence ID" value="MDX2294550.1"/>
    <property type="molecule type" value="Genomic_DNA"/>
</dbReference>
<comment type="caution">
    <text evidence="1">The sequence shown here is derived from an EMBL/GenBank/DDBJ whole genome shotgun (WGS) entry which is preliminary data.</text>
</comment>
<name>A0ABU4KB56_9ACTN</name>
<dbReference type="InterPro" id="IPR015029">
    <property type="entry name" value="PrnB"/>
</dbReference>
<dbReference type="SUPFAM" id="SSF140959">
    <property type="entry name" value="Indolic compounds 2,3-dioxygenase-like"/>
    <property type="match status" value="1"/>
</dbReference>
<accession>A0ABU4KB56</accession>
<reference evidence="1 2" key="1">
    <citation type="submission" date="2023-10" db="EMBL/GenBank/DDBJ databases">
        <authorList>
            <person name="Wang X.X."/>
        </authorList>
    </citation>
    <scope>NUCLEOTIDE SEQUENCE [LARGE SCALE GENOMIC DNA]</scope>
    <source>
        <strain evidence="1 2">NBRC 12816</strain>
    </source>
</reference>
<dbReference type="Gene3D" id="1.20.58.480">
    <property type="match status" value="1"/>
</dbReference>
<proteinExistence type="predicted"/>
<dbReference type="Proteomes" id="UP001278571">
    <property type="component" value="Unassembled WGS sequence"/>
</dbReference>
<evidence type="ECO:0000313" key="1">
    <source>
        <dbReference type="EMBL" id="MDX2294550.1"/>
    </source>
</evidence>
<dbReference type="Gene3D" id="1.20.58.1320">
    <property type="match status" value="1"/>
</dbReference>
<gene>
    <name evidence="1" type="ORF">R2363_20530</name>
</gene>
<protein>
    <submittedName>
        <fullName evidence="1">DUF1864 family protein</fullName>
    </submittedName>
</protein>
<dbReference type="Pfam" id="PF08933">
    <property type="entry name" value="PrnB"/>
    <property type="match status" value="1"/>
</dbReference>
<keyword evidence="2" id="KW-1185">Reference proteome</keyword>